<reference evidence="1 2" key="1">
    <citation type="journal article" date="2023" name="Nat. Commun.">
        <title>Origin of minicircular mitochondrial genomes in red algae.</title>
        <authorList>
            <person name="Lee Y."/>
            <person name="Cho C.H."/>
            <person name="Lee Y.M."/>
            <person name="Park S.I."/>
            <person name="Yang J.H."/>
            <person name="West J.A."/>
            <person name="Bhattacharya D."/>
            <person name="Yoon H.S."/>
        </authorList>
    </citation>
    <scope>NUCLEOTIDE SEQUENCE [LARGE SCALE GENOMIC DNA]</scope>
    <source>
        <strain evidence="1 2">CCMP1338</strain>
        <tissue evidence="1">Whole cell</tissue>
    </source>
</reference>
<dbReference type="Pfam" id="PF11625">
    <property type="entry name" value="DUF3253"/>
    <property type="match status" value="1"/>
</dbReference>
<sequence length="93" mass="10527">MEKADHSSNAEEDVREMILFMVQQRGPEKTLCPSEVARALAKGNEWRGMMELVRSAGRRLAEEGEILITQRGNILSTDQDARGPIRFRLNAKD</sequence>
<evidence type="ECO:0000313" key="2">
    <source>
        <dbReference type="Proteomes" id="UP001157974"/>
    </source>
</evidence>
<gene>
    <name evidence="1" type="ORF">NDN08_002201</name>
</gene>
<proteinExistence type="predicted"/>
<dbReference type="EMBL" id="JAMWBK010000004">
    <property type="protein sequence ID" value="KAJ8905696.1"/>
    <property type="molecule type" value="Genomic_DNA"/>
</dbReference>
<dbReference type="InterPro" id="IPR036390">
    <property type="entry name" value="WH_DNA-bd_sf"/>
</dbReference>
<keyword evidence="2" id="KW-1185">Reference proteome</keyword>
<dbReference type="InterPro" id="IPR021660">
    <property type="entry name" value="DUF3253"/>
</dbReference>
<dbReference type="InterPro" id="IPR036388">
    <property type="entry name" value="WH-like_DNA-bd_sf"/>
</dbReference>
<dbReference type="SUPFAM" id="SSF46785">
    <property type="entry name" value="Winged helix' DNA-binding domain"/>
    <property type="match status" value="1"/>
</dbReference>
<dbReference type="AlphaFoldDB" id="A0AAV8UYU1"/>
<organism evidence="1 2">
    <name type="scientific">Rhodosorus marinus</name>
    <dbReference type="NCBI Taxonomy" id="101924"/>
    <lineage>
        <taxon>Eukaryota</taxon>
        <taxon>Rhodophyta</taxon>
        <taxon>Stylonematophyceae</taxon>
        <taxon>Stylonematales</taxon>
        <taxon>Stylonemataceae</taxon>
        <taxon>Rhodosorus</taxon>
    </lineage>
</organism>
<accession>A0AAV8UYU1</accession>
<dbReference type="Gene3D" id="1.10.10.10">
    <property type="entry name" value="Winged helix-like DNA-binding domain superfamily/Winged helix DNA-binding domain"/>
    <property type="match status" value="1"/>
</dbReference>
<evidence type="ECO:0008006" key="3">
    <source>
        <dbReference type="Google" id="ProtNLM"/>
    </source>
</evidence>
<evidence type="ECO:0000313" key="1">
    <source>
        <dbReference type="EMBL" id="KAJ8905696.1"/>
    </source>
</evidence>
<protein>
    <recommendedName>
        <fullName evidence="3">DUF3253 domain-containing protein</fullName>
    </recommendedName>
</protein>
<comment type="caution">
    <text evidence="1">The sequence shown here is derived from an EMBL/GenBank/DDBJ whole genome shotgun (WGS) entry which is preliminary data.</text>
</comment>
<name>A0AAV8UYU1_9RHOD</name>
<dbReference type="Proteomes" id="UP001157974">
    <property type="component" value="Unassembled WGS sequence"/>
</dbReference>